<evidence type="ECO:0000256" key="6">
    <source>
        <dbReference type="PROSITE-ProRule" id="PRU01313"/>
    </source>
</evidence>
<keyword evidence="4" id="KW-0804">Transcription</keyword>
<dbReference type="InterPro" id="IPR007604">
    <property type="entry name" value="CP2"/>
</dbReference>
<sequence>MREPKPMHRGYNQIKVFCDKGAERKTRDEERRASKRKMASTSARKKIEDMYHPPMERSEFYSMSDLAKRPCLFSPSDSQRPGVVPVEVAYYQEPSSSLPAMVPSDVLQSGDDRSPMTDSCHTAYSSPDHGNNDKLEEVLTQSELLVPPAKKRRPNEDERVMLYVKEENDKVFSPLHVVPPNLMGLLQGIEERFRTPKEKIRDIFKRCKKDITVKMDDVMLRHYHNEDCFTVDITHLPADDMYDVTFIEL</sequence>
<accession>A0ABM1EN82</accession>
<dbReference type="Pfam" id="PF04516">
    <property type="entry name" value="CP2"/>
    <property type="match status" value="1"/>
</dbReference>
<comment type="subcellular location">
    <subcellularLocation>
        <location evidence="1 6">Nucleus</location>
    </subcellularLocation>
</comment>
<evidence type="ECO:0000313" key="9">
    <source>
        <dbReference type="Proteomes" id="UP000695022"/>
    </source>
</evidence>
<keyword evidence="5 6" id="KW-0539">Nucleus</keyword>
<organism evidence="9 10">
    <name type="scientific">Priapulus caudatus</name>
    <name type="common">Priapulid worm</name>
    <dbReference type="NCBI Taxonomy" id="37621"/>
    <lineage>
        <taxon>Eukaryota</taxon>
        <taxon>Metazoa</taxon>
        <taxon>Ecdysozoa</taxon>
        <taxon>Scalidophora</taxon>
        <taxon>Priapulida</taxon>
        <taxon>Priapulimorpha</taxon>
        <taxon>Priapulimorphida</taxon>
        <taxon>Priapulidae</taxon>
        <taxon>Priapulus</taxon>
    </lineage>
</organism>
<dbReference type="Proteomes" id="UP000695022">
    <property type="component" value="Unplaced"/>
</dbReference>
<evidence type="ECO:0000256" key="1">
    <source>
        <dbReference type="ARBA" id="ARBA00004123"/>
    </source>
</evidence>
<dbReference type="PROSITE" id="PS51968">
    <property type="entry name" value="GRH_CP2_DB"/>
    <property type="match status" value="1"/>
</dbReference>
<evidence type="ECO:0000256" key="4">
    <source>
        <dbReference type="ARBA" id="ARBA00023163"/>
    </source>
</evidence>
<proteinExistence type="predicted"/>
<dbReference type="GeneID" id="106813925"/>
<evidence type="ECO:0000256" key="5">
    <source>
        <dbReference type="ARBA" id="ARBA00023242"/>
    </source>
</evidence>
<dbReference type="PANTHER" id="PTHR11037">
    <property type="entry name" value="TRANSCRIPTION FACTOR CP2"/>
    <property type="match status" value="1"/>
</dbReference>
<keyword evidence="2" id="KW-0805">Transcription regulation</keyword>
<keyword evidence="3 6" id="KW-0238">DNA-binding</keyword>
<protein>
    <submittedName>
        <fullName evidence="10">Protein grainyhead-like</fullName>
    </submittedName>
</protein>
<evidence type="ECO:0000256" key="2">
    <source>
        <dbReference type="ARBA" id="ARBA00023015"/>
    </source>
</evidence>
<keyword evidence="9" id="KW-1185">Reference proteome</keyword>
<dbReference type="RefSeq" id="XP_014673653.1">
    <property type="nucleotide sequence ID" value="XM_014818167.1"/>
</dbReference>
<feature type="compositionally biased region" description="Polar residues" evidence="7">
    <location>
        <begin position="116"/>
        <end position="129"/>
    </location>
</feature>
<evidence type="ECO:0000259" key="8">
    <source>
        <dbReference type="PROSITE" id="PS51968"/>
    </source>
</evidence>
<name>A0ABM1EN82_PRICU</name>
<feature type="domain" description="Grh/CP2 DB" evidence="8">
    <location>
        <begin position="1"/>
        <end position="74"/>
    </location>
</feature>
<evidence type="ECO:0000313" key="10">
    <source>
        <dbReference type="RefSeq" id="XP_014673653.1"/>
    </source>
</evidence>
<gene>
    <name evidence="10" type="primary">LOC106813925</name>
</gene>
<reference evidence="10" key="1">
    <citation type="submission" date="2025-08" db="UniProtKB">
        <authorList>
            <consortium name="RefSeq"/>
        </authorList>
    </citation>
    <scope>IDENTIFICATION</scope>
</reference>
<feature type="region of interest" description="Disordered" evidence="7">
    <location>
        <begin position="18"/>
        <end position="51"/>
    </location>
</feature>
<evidence type="ECO:0000256" key="7">
    <source>
        <dbReference type="SAM" id="MobiDB-lite"/>
    </source>
</evidence>
<dbReference type="Pfam" id="PF25416">
    <property type="entry name" value="GRHL1_C"/>
    <property type="match status" value="1"/>
</dbReference>
<dbReference type="InterPro" id="IPR057520">
    <property type="entry name" value="GRHL1/CP2_C"/>
</dbReference>
<evidence type="ECO:0000256" key="3">
    <source>
        <dbReference type="ARBA" id="ARBA00023125"/>
    </source>
</evidence>
<dbReference type="InterPro" id="IPR040167">
    <property type="entry name" value="TF_CP2-like"/>
</dbReference>
<dbReference type="PANTHER" id="PTHR11037:SF20">
    <property type="entry name" value="PROTEIN GRAINYHEAD"/>
    <property type="match status" value="1"/>
</dbReference>
<feature type="region of interest" description="Disordered" evidence="7">
    <location>
        <begin position="107"/>
        <end position="132"/>
    </location>
</feature>
<feature type="compositionally biased region" description="Basic and acidic residues" evidence="7">
    <location>
        <begin position="18"/>
        <end position="32"/>
    </location>
</feature>